<sequence length="147" mass="15922">MVTILGLSFFTVSMTLSTDPGRASMRWSSKTELTATASPARISSMFGSRSARLLQTNPRNSNWTPMVWANWANFQPTCCSASVLSGCGGPIPVRRKVGGPPGRNARACMRAGHCIPCLRPKSMTWTLPAVVKASRMAWLAVKCANFK</sequence>
<evidence type="ECO:0000313" key="2">
    <source>
        <dbReference type="EMBL" id="WVZ06314.1"/>
    </source>
</evidence>
<feature type="chain" id="PRO_5043041973" description="Secreted protein" evidence="1">
    <location>
        <begin position="18"/>
        <end position="147"/>
    </location>
</feature>
<dbReference type="EMBL" id="CP144695">
    <property type="protein sequence ID" value="WVZ06314.1"/>
    <property type="molecule type" value="Genomic_DNA"/>
</dbReference>
<protein>
    <recommendedName>
        <fullName evidence="4">Secreted protein</fullName>
    </recommendedName>
</protein>
<organism evidence="2 3">
    <name type="scientific">Vigna mungo</name>
    <name type="common">Black gram</name>
    <name type="synonym">Phaseolus mungo</name>
    <dbReference type="NCBI Taxonomy" id="3915"/>
    <lineage>
        <taxon>Eukaryota</taxon>
        <taxon>Viridiplantae</taxon>
        <taxon>Streptophyta</taxon>
        <taxon>Embryophyta</taxon>
        <taxon>Tracheophyta</taxon>
        <taxon>Spermatophyta</taxon>
        <taxon>Magnoliopsida</taxon>
        <taxon>eudicotyledons</taxon>
        <taxon>Gunneridae</taxon>
        <taxon>Pentapetalae</taxon>
        <taxon>rosids</taxon>
        <taxon>fabids</taxon>
        <taxon>Fabales</taxon>
        <taxon>Fabaceae</taxon>
        <taxon>Papilionoideae</taxon>
        <taxon>50 kb inversion clade</taxon>
        <taxon>NPAAA clade</taxon>
        <taxon>indigoferoid/millettioid clade</taxon>
        <taxon>Phaseoleae</taxon>
        <taxon>Vigna</taxon>
    </lineage>
</organism>
<gene>
    <name evidence="2" type="ORF">V8G54_019660</name>
</gene>
<dbReference type="Proteomes" id="UP001374535">
    <property type="component" value="Chromosome 6"/>
</dbReference>
<proteinExistence type="predicted"/>
<keyword evidence="1" id="KW-0732">Signal</keyword>
<evidence type="ECO:0008006" key="4">
    <source>
        <dbReference type="Google" id="ProtNLM"/>
    </source>
</evidence>
<dbReference type="AlphaFoldDB" id="A0AAQ3NAJ5"/>
<feature type="signal peptide" evidence="1">
    <location>
        <begin position="1"/>
        <end position="17"/>
    </location>
</feature>
<evidence type="ECO:0000256" key="1">
    <source>
        <dbReference type="SAM" id="SignalP"/>
    </source>
</evidence>
<evidence type="ECO:0000313" key="3">
    <source>
        <dbReference type="Proteomes" id="UP001374535"/>
    </source>
</evidence>
<keyword evidence="3" id="KW-1185">Reference proteome</keyword>
<name>A0AAQ3NAJ5_VIGMU</name>
<reference evidence="2 3" key="1">
    <citation type="journal article" date="2023" name="Life. Sci Alliance">
        <title>Evolutionary insights into 3D genome organization and epigenetic landscape of Vigna mungo.</title>
        <authorList>
            <person name="Junaid A."/>
            <person name="Singh B."/>
            <person name="Bhatia S."/>
        </authorList>
    </citation>
    <scope>NUCLEOTIDE SEQUENCE [LARGE SCALE GENOMIC DNA]</scope>
    <source>
        <strain evidence="2">Urdbean</strain>
    </source>
</reference>
<accession>A0AAQ3NAJ5</accession>